<dbReference type="CDD" id="cd03220">
    <property type="entry name" value="ABC_KpsT_Wzt"/>
    <property type="match status" value="1"/>
</dbReference>
<evidence type="ECO:0000256" key="3">
    <source>
        <dbReference type="ARBA" id="ARBA00022741"/>
    </source>
</evidence>
<comment type="similarity">
    <text evidence="1">Belongs to the ABC transporter superfamily.</text>
</comment>
<dbReference type="Gene3D" id="2.70.50.60">
    <property type="entry name" value="abc- transporter (atp binding component) like domain"/>
    <property type="match status" value="1"/>
</dbReference>
<evidence type="ECO:0000256" key="4">
    <source>
        <dbReference type="ARBA" id="ARBA00022840"/>
    </source>
</evidence>
<dbReference type="GO" id="GO:0016887">
    <property type="term" value="F:ATP hydrolysis activity"/>
    <property type="evidence" value="ECO:0007669"/>
    <property type="project" value="InterPro"/>
</dbReference>
<organism evidence="6">
    <name type="scientific">mine drainage metagenome</name>
    <dbReference type="NCBI Taxonomy" id="410659"/>
    <lineage>
        <taxon>unclassified sequences</taxon>
        <taxon>metagenomes</taxon>
        <taxon>ecological metagenomes</taxon>
    </lineage>
</organism>
<dbReference type="InterPro" id="IPR015860">
    <property type="entry name" value="ABC_transpr_TagH-like"/>
</dbReference>
<evidence type="ECO:0000256" key="2">
    <source>
        <dbReference type="ARBA" id="ARBA00022448"/>
    </source>
</evidence>
<accession>A0A1J5SQD6</accession>
<dbReference type="InterPro" id="IPR029439">
    <property type="entry name" value="Wzt_C"/>
</dbReference>
<dbReference type="PROSITE" id="PS00211">
    <property type="entry name" value="ABC_TRANSPORTER_1"/>
    <property type="match status" value="1"/>
</dbReference>
<dbReference type="GO" id="GO:0016020">
    <property type="term" value="C:membrane"/>
    <property type="evidence" value="ECO:0007669"/>
    <property type="project" value="InterPro"/>
</dbReference>
<evidence type="ECO:0000313" key="6">
    <source>
        <dbReference type="EMBL" id="OIR10713.1"/>
    </source>
</evidence>
<dbReference type="PANTHER" id="PTHR46743:SF2">
    <property type="entry name" value="TEICHOIC ACIDS EXPORT ATP-BINDING PROTEIN TAGH"/>
    <property type="match status" value="1"/>
</dbReference>
<dbReference type="GO" id="GO:0005524">
    <property type="term" value="F:ATP binding"/>
    <property type="evidence" value="ECO:0007669"/>
    <property type="project" value="UniProtKB-KW"/>
</dbReference>
<feature type="domain" description="ABC transporter" evidence="5">
    <location>
        <begin position="52"/>
        <end position="275"/>
    </location>
</feature>
<dbReference type="PANTHER" id="PTHR46743">
    <property type="entry name" value="TEICHOIC ACIDS EXPORT ATP-BINDING PROTEIN TAGH"/>
    <property type="match status" value="1"/>
</dbReference>
<dbReference type="EC" id="3.6.3.40" evidence="6"/>
<keyword evidence="6" id="KW-0378">Hydrolase</keyword>
<dbReference type="EMBL" id="MLJW01000022">
    <property type="protein sequence ID" value="OIR10713.1"/>
    <property type="molecule type" value="Genomic_DNA"/>
</dbReference>
<reference evidence="6" key="1">
    <citation type="submission" date="2016-10" db="EMBL/GenBank/DDBJ databases">
        <title>Sequence of Gallionella enrichment culture.</title>
        <authorList>
            <person name="Poehlein A."/>
            <person name="Muehling M."/>
            <person name="Daniel R."/>
        </authorList>
    </citation>
    <scope>NUCLEOTIDE SEQUENCE</scope>
</reference>
<dbReference type="InterPro" id="IPR017871">
    <property type="entry name" value="ABC_transporter-like_CS"/>
</dbReference>
<sequence>MSSNLSTSPCYQGDGLKERADSNDIVIRVSNLSKCYQIYEAPRDRLKQFILPRLSRLAGRAPKQYFREFWALTDVSFEIRKGETVGIIGRNGSGKSTLLQMICGTLNPTSGVIQTNGRIAALLELGSGFNPEFTGRENVYMNASVLGLSNEEVDTRFNDIVAFADIGDFIEQPVKTYSSGMMVRLAFAVIAHVDADILVVDEALAVGDAFFTQKCMRFLRGFMENGTVLFVSHDSGSVKNLCTSAIWLEKGHQRLNGSPEEVCNAYLEKSLQDVYGEKFTLGKIGDQPREILAAHKTIKNKTIIDYKTKALSNGNLLLATGWKTGMAEVVSVSMVKVENSTSPEFEGGERVRVVIRAKAIGALSSPILGFILKDRLGQELFGENTVPATHGGHSLVGAGQEFEAEFVFRLPMLQNGEYMMMVSLADGDTLNHVQHHYLHDAMLITVYSSKIKFGIVGIPFEFVSLAIDSGPAFSIGSREPTVNK</sequence>
<evidence type="ECO:0000256" key="1">
    <source>
        <dbReference type="ARBA" id="ARBA00005417"/>
    </source>
</evidence>
<dbReference type="PROSITE" id="PS50893">
    <property type="entry name" value="ABC_TRANSPORTER_2"/>
    <property type="match status" value="1"/>
</dbReference>
<dbReference type="InterPro" id="IPR027417">
    <property type="entry name" value="P-loop_NTPase"/>
</dbReference>
<dbReference type="InterPro" id="IPR050683">
    <property type="entry name" value="Bact_Polysacc_Export_ATP-bd"/>
</dbReference>
<dbReference type="GO" id="GO:0140359">
    <property type="term" value="F:ABC-type transporter activity"/>
    <property type="evidence" value="ECO:0007669"/>
    <property type="project" value="InterPro"/>
</dbReference>
<keyword evidence="3" id="KW-0547">Nucleotide-binding</keyword>
<comment type="caution">
    <text evidence="6">The sequence shown here is derived from an EMBL/GenBank/DDBJ whole genome shotgun (WGS) entry which is preliminary data.</text>
</comment>
<dbReference type="InterPro" id="IPR003593">
    <property type="entry name" value="AAA+_ATPase"/>
</dbReference>
<dbReference type="InterPro" id="IPR003439">
    <property type="entry name" value="ABC_transporter-like_ATP-bd"/>
</dbReference>
<dbReference type="AlphaFoldDB" id="A0A1J5SQD6"/>
<dbReference type="Pfam" id="PF14524">
    <property type="entry name" value="Wzt_C"/>
    <property type="match status" value="1"/>
</dbReference>
<dbReference type="Pfam" id="PF00005">
    <property type="entry name" value="ABC_tran"/>
    <property type="match status" value="1"/>
</dbReference>
<dbReference type="SMART" id="SM00382">
    <property type="entry name" value="AAA"/>
    <property type="match status" value="1"/>
</dbReference>
<evidence type="ECO:0000259" key="5">
    <source>
        <dbReference type="PROSITE" id="PS50893"/>
    </source>
</evidence>
<gene>
    <name evidence="6" type="primary">tagH_1</name>
    <name evidence="6" type="ORF">GALL_74830</name>
</gene>
<dbReference type="Gene3D" id="3.40.50.300">
    <property type="entry name" value="P-loop containing nucleotide triphosphate hydrolases"/>
    <property type="match status" value="1"/>
</dbReference>
<protein>
    <submittedName>
        <fullName evidence="6">Teichoic acids export ATP-binding protein TagH</fullName>
        <ecNumber evidence="6">3.6.3.40</ecNumber>
    </submittedName>
</protein>
<proteinExistence type="inferred from homology"/>
<dbReference type="CDD" id="cd10147">
    <property type="entry name" value="Wzt_C-like"/>
    <property type="match status" value="1"/>
</dbReference>
<keyword evidence="4 6" id="KW-0067">ATP-binding</keyword>
<dbReference type="SUPFAM" id="SSF52540">
    <property type="entry name" value="P-loop containing nucleoside triphosphate hydrolases"/>
    <property type="match status" value="1"/>
</dbReference>
<keyword evidence="2" id="KW-0813">Transport</keyword>
<name>A0A1J5SQD6_9ZZZZ</name>